<name>A0AAW1AIW2_9HYME</name>
<evidence type="ECO:0000313" key="2">
    <source>
        <dbReference type="Proteomes" id="UP001432146"/>
    </source>
</evidence>
<accession>A0AAW1AIW2</accession>
<evidence type="ECO:0000313" key="1">
    <source>
        <dbReference type="EMBL" id="KAK9308743.1"/>
    </source>
</evidence>
<proteinExistence type="predicted"/>
<protein>
    <submittedName>
        <fullName evidence="1">Uncharacterized protein</fullName>
    </submittedName>
</protein>
<reference evidence="1 2" key="1">
    <citation type="submission" date="2024-05" db="EMBL/GenBank/DDBJ databases">
        <title>The nuclear and mitochondrial genome assemblies of Tetragonisca angustula (Apidae: Meliponini), a tiny yet remarkable pollinator in the Neotropics.</title>
        <authorList>
            <person name="Ferrari R."/>
            <person name="Ricardo P.C."/>
            <person name="Dias F.C."/>
            <person name="Araujo N.S."/>
            <person name="Soares D.O."/>
            <person name="Zhou Q.-S."/>
            <person name="Zhu C.-D."/>
            <person name="Coutinho L."/>
            <person name="Airas M.C."/>
            <person name="Batista T.M."/>
        </authorList>
    </citation>
    <scope>NUCLEOTIDE SEQUENCE [LARGE SCALE GENOMIC DNA]</scope>
    <source>
        <strain evidence="1">ASF017062</strain>
        <tissue evidence="1">Abdomen</tissue>
    </source>
</reference>
<gene>
    <name evidence="1" type="ORF">QLX08_001357</name>
</gene>
<dbReference type="Proteomes" id="UP001432146">
    <property type="component" value="Unassembled WGS sequence"/>
</dbReference>
<keyword evidence="2" id="KW-1185">Reference proteome</keyword>
<organism evidence="1 2">
    <name type="scientific">Tetragonisca angustula</name>
    <dbReference type="NCBI Taxonomy" id="166442"/>
    <lineage>
        <taxon>Eukaryota</taxon>
        <taxon>Metazoa</taxon>
        <taxon>Ecdysozoa</taxon>
        <taxon>Arthropoda</taxon>
        <taxon>Hexapoda</taxon>
        <taxon>Insecta</taxon>
        <taxon>Pterygota</taxon>
        <taxon>Neoptera</taxon>
        <taxon>Endopterygota</taxon>
        <taxon>Hymenoptera</taxon>
        <taxon>Apocrita</taxon>
        <taxon>Aculeata</taxon>
        <taxon>Apoidea</taxon>
        <taxon>Anthophila</taxon>
        <taxon>Apidae</taxon>
        <taxon>Tetragonisca</taxon>
    </lineage>
</organism>
<comment type="caution">
    <text evidence="1">The sequence shown here is derived from an EMBL/GenBank/DDBJ whole genome shotgun (WGS) entry which is preliminary data.</text>
</comment>
<dbReference type="EMBL" id="JAWNGG020000017">
    <property type="protein sequence ID" value="KAK9308743.1"/>
    <property type="molecule type" value="Genomic_DNA"/>
</dbReference>
<dbReference type="AlphaFoldDB" id="A0AAW1AIW2"/>
<sequence>MPVARATTVPDLHPSWTILLSPAPFTGTNWDEVSSRMDRFLEFTPSLRLKPKRGKCRNTHCQPHPIEPIQFRSRAHISVLDIDNGNQVTGVSRVVLYK</sequence>